<dbReference type="SUPFAM" id="SSF52743">
    <property type="entry name" value="Subtilisin-like"/>
    <property type="match status" value="1"/>
</dbReference>
<dbReference type="GO" id="GO:0004252">
    <property type="term" value="F:serine-type endopeptidase activity"/>
    <property type="evidence" value="ECO:0007669"/>
    <property type="project" value="UniProtKB-UniRule"/>
</dbReference>
<dbReference type="Gene3D" id="3.40.50.200">
    <property type="entry name" value="Peptidase S8/S53 domain"/>
    <property type="match status" value="1"/>
</dbReference>
<dbReference type="InterPro" id="IPR037045">
    <property type="entry name" value="S8pro/Inhibitor_I9_sf"/>
</dbReference>
<evidence type="ECO:0000256" key="14">
    <source>
        <dbReference type="ARBA" id="ARBA00022548"/>
    </source>
</evidence>
<dbReference type="Pfam" id="PF00082">
    <property type="entry name" value="Peptidase_S8"/>
    <property type="match status" value="1"/>
</dbReference>
<reference evidence="43 44" key="1">
    <citation type="journal article" date="2021" name="Cell">
        <title>Tracing the genetic footprints of vertebrate landing in non-teleost ray-finned fishes.</title>
        <authorList>
            <person name="Bi X."/>
            <person name="Wang K."/>
            <person name="Yang L."/>
            <person name="Pan H."/>
            <person name="Jiang H."/>
            <person name="Wei Q."/>
            <person name="Fang M."/>
            <person name="Yu H."/>
            <person name="Zhu C."/>
            <person name="Cai Y."/>
            <person name="He Y."/>
            <person name="Gan X."/>
            <person name="Zeng H."/>
            <person name="Yu D."/>
            <person name="Zhu Y."/>
            <person name="Jiang H."/>
            <person name="Qiu Q."/>
            <person name="Yang H."/>
            <person name="Zhang Y.E."/>
            <person name="Wang W."/>
            <person name="Zhu M."/>
            <person name="He S."/>
            <person name="Zhang G."/>
        </authorList>
    </citation>
    <scope>NUCLEOTIDE SEQUENCE [LARGE SCALE GENOMIC DNA]</scope>
    <source>
        <strain evidence="43">Bchr_013</strain>
    </source>
</reference>
<evidence type="ECO:0000256" key="37">
    <source>
        <dbReference type="SAM" id="MobiDB-lite"/>
    </source>
</evidence>
<dbReference type="Pfam" id="PF18463">
    <property type="entry name" value="PCSK9_C3"/>
    <property type="match status" value="1"/>
</dbReference>
<keyword evidence="16" id="KW-0765">Sulfation</keyword>
<feature type="domain" description="Proprotein convertase subtilisin/kexin type 9 C-terminal" evidence="42">
    <location>
        <begin position="674"/>
        <end position="739"/>
    </location>
</feature>
<keyword evidence="44" id="KW-1185">Reference proteome</keyword>
<keyword evidence="24 36" id="KW-0720">Serine protease</keyword>
<evidence type="ECO:0000259" key="42">
    <source>
        <dbReference type="Pfam" id="PF18464"/>
    </source>
</evidence>
<evidence type="ECO:0000259" key="40">
    <source>
        <dbReference type="Pfam" id="PF18459"/>
    </source>
</evidence>
<evidence type="ECO:0000256" key="28">
    <source>
        <dbReference type="ARBA" id="ARBA00023145"/>
    </source>
</evidence>
<dbReference type="Gene3D" id="2.60.120.690">
    <property type="entry name" value="Proprotein convertase subtilisin/kexin type 9"/>
    <property type="match status" value="1"/>
</dbReference>
<evidence type="ECO:0000256" key="1">
    <source>
        <dbReference type="ARBA" id="ARBA00001913"/>
    </source>
</evidence>
<dbReference type="GO" id="GO:0009986">
    <property type="term" value="C:cell surface"/>
    <property type="evidence" value="ECO:0007669"/>
    <property type="project" value="UniProtKB-SubCell"/>
</dbReference>
<dbReference type="PANTHER" id="PTHR43806">
    <property type="entry name" value="PEPTIDASE S8"/>
    <property type="match status" value="1"/>
</dbReference>
<evidence type="ECO:0000256" key="23">
    <source>
        <dbReference type="ARBA" id="ARBA00022824"/>
    </source>
</evidence>
<evidence type="ECO:0000256" key="26">
    <source>
        <dbReference type="ARBA" id="ARBA00023034"/>
    </source>
</evidence>
<dbReference type="GO" id="GO:0008203">
    <property type="term" value="P:cholesterol metabolic process"/>
    <property type="evidence" value="ECO:0007669"/>
    <property type="project" value="UniProtKB-KW"/>
</dbReference>
<dbReference type="InterPro" id="IPR034193">
    <property type="entry name" value="PCSK9_ProteinaseK-like"/>
</dbReference>
<evidence type="ECO:0000256" key="3">
    <source>
        <dbReference type="ARBA" id="ARBA00004240"/>
    </source>
</evidence>
<evidence type="ECO:0000313" key="43">
    <source>
        <dbReference type="EMBL" id="KAG2461886.1"/>
    </source>
</evidence>
<evidence type="ECO:0000256" key="13">
    <source>
        <dbReference type="ARBA" id="ARBA00022525"/>
    </source>
</evidence>
<evidence type="ECO:0000256" key="29">
    <source>
        <dbReference type="ARBA" id="ARBA00023157"/>
    </source>
</evidence>
<dbReference type="EMBL" id="JAATIS010004524">
    <property type="protein sequence ID" value="KAG2461886.1"/>
    <property type="molecule type" value="Genomic_DNA"/>
</dbReference>
<feature type="active site" description="Charge relay system" evidence="36">
    <location>
        <position position="525"/>
    </location>
</feature>
<evidence type="ECO:0000256" key="35">
    <source>
        <dbReference type="ARBA" id="ARBA00032870"/>
    </source>
</evidence>
<dbReference type="GO" id="GO:0043523">
    <property type="term" value="P:regulation of neuron apoptotic process"/>
    <property type="evidence" value="ECO:0007669"/>
    <property type="project" value="UniProtKB-ARBA"/>
</dbReference>
<evidence type="ECO:0000256" key="4">
    <source>
        <dbReference type="ARBA" id="ARBA00004241"/>
    </source>
</evidence>
<keyword evidence="12" id="KW-0963">Cytoplasm</keyword>
<dbReference type="Proteomes" id="UP000886611">
    <property type="component" value="Unassembled WGS sequence"/>
</dbReference>
<dbReference type="AlphaFoldDB" id="A0A8X7X5S6"/>
<feature type="non-terminal residue" evidence="43">
    <location>
        <position position="1"/>
    </location>
</feature>
<keyword evidence="25" id="KW-0106">Calcium</keyword>
<dbReference type="InterPro" id="IPR041052">
    <property type="entry name" value="PCSK9_C2"/>
</dbReference>
<evidence type="ECO:0000256" key="20">
    <source>
        <dbReference type="ARBA" id="ARBA00022753"/>
    </source>
</evidence>
<feature type="active site" description="Charge relay system" evidence="36">
    <location>
        <position position="365"/>
    </location>
</feature>
<dbReference type="GO" id="GO:0006508">
    <property type="term" value="P:proteolysis"/>
    <property type="evidence" value="ECO:0007669"/>
    <property type="project" value="UniProtKB-KW"/>
</dbReference>
<evidence type="ECO:0000256" key="6">
    <source>
        <dbReference type="ARBA" id="ARBA00004496"/>
    </source>
</evidence>
<evidence type="ECO:0000256" key="19">
    <source>
        <dbReference type="ARBA" id="ARBA00022729"/>
    </source>
</evidence>
<dbReference type="InterPro" id="IPR036852">
    <property type="entry name" value="Peptidase_S8/S53_dom_sf"/>
</dbReference>
<evidence type="ECO:0000259" key="38">
    <source>
        <dbReference type="Pfam" id="PF00082"/>
    </source>
</evidence>
<evidence type="ECO:0000256" key="12">
    <source>
        <dbReference type="ARBA" id="ARBA00022490"/>
    </source>
</evidence>
<keyword evidence="31" id="KW-0325">Glycoprotein</keyword>
<dbReference type="FunFam" id="3.30.70.80:FF:000004">
    <property type="entry name" value="Proprotein convertase subtilisin/kexin type 9"/>
    <property type="match status" value="1"/>
</dbReference>
<keyword evidence="28" id="KW-0865">Zymogen</keyword>
<keyword evidence="23" id="KW-0256">Endoplasmic reticulum</keyword>
<gene>
    <name evidence="43" type="primary">Pcsk9</name>
    <name evidence="43" type="ORF">GTO96_0009031</name>
</gene>
<evidence type="ECO:0000256" key="31">
    <source>
        <dbReference type="ARBA" id="ARBA00023180"/>
    </source>
</evidence>
<keyword evidence="14" id="KW-0153">Cholesterol metabolism</keyword>
<dbReference type="InterPro" id="IPR010259">
    <property type="entry name" value="S8pro/Inhibitor_I9"/>
</dbReference>
<evidence type="ECO:0000256" key="33">
    <source>
        <dbReference type="ARBA" id="ARBA00023228"/>
    </source>
</evidence>
<keyword evidence="27" id="KW-0443">Lipid metabolism</keyword>
<evidence type="ECO:0000256" key="17">
    <source>
        <dbReference type="ARBA" id="ARBA00022670"/>
    </source>
</evidence>
<dbReference type="CDD" id="cd04077">
    <property type="entry name" value="Peptidases_S8_PCSK9_ProteinaseK_like"/>
    <property type="match status" value="1"/>
</dbReference>
<dbReference type="InterPro" id="IPR000209">
    <property type="entry name" value="Peptidase_S8/S53_dom"/>
</dbReference>
<evidence type="ECO:0000256" key="30">
    <source>
        <dbReference type="ARBA" id="ARBA00023166"/>
    </source>
</evidence>
<dbReference type="Pfam" id="PF05922">
    <property type="entry name" value="Inhibitor_I9"/>
    <property type="match status" value="1"/>
</dbReference>
<dbReference type="GO" id="GO:0005783">
    <property type="term" value="C:endoplasmic reticulum"/>
    <property type="evidence" value="ECO:0007669"/>
    <property type="project" value="UniProtKB-SubCell"/>
</dbReference>
<evidence type="ECO:0000313" key="44">
    <source>
        <dbReference type="Proteomes" id="UP000886611"/>
    </source>
</evidence>
<evidence type="ECO:0000256" key="9">
    <source>
        <dbReference type="ARBA" id="ARBA00011073"/>
    </source>
</evidence>
<dbReference type="GO" id="GO:0005768">
    <property type="term" value="C:endosome"/>
    <property type="evidence" value="ECO:0007669"/>
    <property type="project" value="UniProtKB-SubCell"/>
</dbReference>
<keyword evidence="22" id="KW-0068">Autocatalytic cleavage</keyword>
<keyword evidence="20" id="KW-0967">Endosome</keyword>
<evidence type="ECO:0000256" key="2">
    <source>
        <dbReference type="ARBA" id="ARBA00004177"/>
    </source>
</evidence>
<dbReference type="Pfam" id="PF18459">
    <property type="entry name" value="PCSK9_C1"/>
    <property type="match status" value="1"/>
</dbReference>
<dbReference type="InterPro" id="IPR050131">
    <property type="entry name" value="Peptidase_S8_subtilisin-like"/>
</dbReference>
<evidence type="ECO:0000256" key="16">
    <source>
        <dbReference type="ARBA" id="ARBA00022641"/>
    </source>
</evidence>
<evidence type="ECO:0000256" key="34">
    <source>
        <dbReference type="ARBA" id="ARBA00032525"/>
    </source>
</evidence>
<dbReference type="InterPro" id="IPR041254">
    <property type="entry name" value="PCSK9_C1"/>
</dbReference>
<keyword evidence="13" id="KW-0964">Secreted</keyword>
<dbReference type="InterPro" id="IPR041051">
    <property type="entry name" value="PCSK9_C3"/>
</dbReference>
<sequence length="826" mass="90248">MDLEQETWRCVSAVCSFGALLAKPPTHCWCCAVGLADKERKVKRQDDGDPKEEDLMCFWFLVCRDPRGGMVDLSAAVVCLVELCDVIKTRWTSRDNSVRLHLVYSLTKRDGPIQVQWRDPPETSQIPPRARPPNNKGVTGGRRRDGRLEMWLTARRCGRLLVLWLLTTCPALEVDEDDHQMVLSLINQEDSGQESGAEQPADFYRTNKEDWRLPGHYVVVLKDETHKSHVERTIQRLEAKAARRGYLVEVVHVFVHTFRGFIVKMSSDVLHLALKLPHVHYIEEDSLVFAQSIPWNLDRIVQTQHGAGKYSPPNDGEQVEVYLLDTSVQSDHREIDGRILVTDFDNVPEEDSTRQHRQASKCDSHGTHMAGIVSGRDSGVAKGSSVRSLRVLNCQGKGTMSSVLAALEFIRSTLIVQPYSPMVTLLPFTGGYSRTLNAVCSLMVRTGVVLIAAAGNYREDACLYSPASEPEVITVGATNYQDQLMNVGTLGSNFGRCVDIFAPGDNIVSASSDCTTCFTAKSGTSQAAAHVAGIAAVILNASPNLTASALLQELLHYSAKGAINEAEFPEGHRMVTPNMVARLPTEVTAGERLLCRSVWSEKSGFSRLATAVAHCRRGEEMFSCSSFSTNGNRQGDHMQDHEGRKECVAHNAFGGQGVYAVARCCTWQKATCLTHSSVGTKTKADKRAVGCLKEDHVLTGCGSRSTAGRLSDSMKPQRAHNDKPWECSGREGTDVHATCCHAPSLECKVKENGSIGFTEKVLVSCEEGWTLTGCNAYSRGSDTHGAYALDDTCVVHSSGGGKGAAAVAICCRDSQSELSTSASNHK</sequence>
<dbReference type="GO" id="GO:0005615">
    <property type="term" value="C:extracellular space"/>
    <property type="evidence" value="ECO:0007669"/>
    <property type="project" value="TreeGrafter"/>
</dbReference>
<keyword evidence="17 36" id="KW-0645">Protease</keyword>
<feature type="domain" description="Proprotein convertase subtilisin/kexin type 9 C-terminal" evidence="41">
    <location>
        <begin position="741"/>
        <end position="813"/>
    </location>
</feature>
<keyword evidence="29" id="KW-1015">Disulfide bond</keyword>
<dbReference type="PRINTS" id="PR00723">
    <property type="entry name" value="SUBTILISIN"/>
</dbReference>
<evidence type="ECO:0000256" key="32">
    <source>
        <dbReference type="ARBA" id="ARBA00023221"/>
    </source>
</evidence>
<evidence type="ECO:0000256" key="36">
    <source>
        <dbReference type="PROSITE-ProRule" id="PRU01240"/>
    </source>
</evidence>
<evidence type="ECO:0000256" key="21">
    <source>
        <dbReference type="ARBA" id="ARBA00022801"/>
    </source>
</evidence>
<feature type="active site" description="Charge relay system" evidence="36">
    <location>
        <position position="325"/>
    </location>
</feature>
<keyword evidence="32" id="KW-0753">Steroid metabolism</keyword>
<dbReference type="GO" id="GO:0006915">
    <property type="term" value="P:apoptotic process"/>
    <property type="evidence" value="ECO:0007669"/>
    <property type="project" value="UniProtKB-KW"/>
</dbReference>
<dbReference type="GO" id="GO:0005764">
    <property type="term" value="C:lysosome"/>
    <property type="evidence" value="ECO:0007669"/>
    <property type="project" value="UniProtKB-SubCell"/>
</dbReference>
<feature type="domain" description="Proprotein convertase subtilisin/kexin type 9 C-terminal" evidence="40">
    <location>
        <begin position="588"/>
        <end position="669"/>
    </location>
</feature>
<dbReference type="InterPro" id="IPR015500">
    <property type="entry name" value="Peptidase_S8_subtilisin-rel"/>
</dbReference>
<comment type="subcellular location">
    <subcellularLocation>
        <location evidence="4">Cell surface</location>
    </subcellularLocation>
    <subcellularLocation>
        <location evidence="6">Cytoplasm</location>
    </subcellularLocation>
    <subcellularLocation>
        <location evidence="3">Endoplasmic reticulum</location>
    </subcellularLocation>
    <subcellularLocation>
        <location evidence="2">Endosome</location>
    </subcellularLocation>
    <subcellularLocation>
        <location evidence="7">Golgi apparatus</location>
    </subcellularLocation>
    <subcellularLocation>
        <location evidence="5">Lysosome</location>
    </subcellularLocation>
    <subcellularLocation>
        <location evidence="8">Secreted</location>
    </subcellularLocation>
</comment>
<evidence type="ECO:0000259" key="41">
    <source>
        <dbReference type="Pfam" id="PF18463"/>
    </source>
</evidence>
<keyword evidence="21 36" id="KW-0378">Hydrolase</keyword>
<comment type="cofactor">
    <cofactor evidence="1">
        <name>Ca(2+)</name>
        <dbReference type="ChEBI" id="CHEBI:29108"/>
    </cofactor>
</comment>
<dbReference type="PANTHER" id="PTHR43806:SF60">
    <property type="entry name" value="PROPROTEIN CONVERTASE SUBTILISIN_KEXIN TYPE 9"/>
    <property type="match status" value="1"/>
</dbReference>
<dbReference type="PROSITE" id="PS51892">
    <property type="entry name" value="SUBTILASE"/>
    <property type="match status" value="1"/>
</dbReference>
<keyword evidence="30" id="KW-1207">Sterol metabolism</keyword>
<name>A0A8X7X5S6_POLSE</name>
<keyword evidence="33" id="KW-0458">Lysosome</keyword>
<dbReference type="Gene3D" id="3.30.70.80">
    <property type="entry name" value="Peptidase S8 propeptide/proteinase inhibitor I9"/>
    <property type="match status" value="1"/>
</dbReference>
<comment type="subunit">
    <text evidence="10">Monomer. Can self-associate to form dimers and higher multimers which may have increased LDLR degrading activity. The precursor protein but not the mature protein may form multimers. Interacts with APOB, VLDLR, LRP8/APOER2 and BACE1. The full-length immature form (pro-PCSK9) interacts with SCNN1A, SCNN1B and SCNN1G. The pro-PCSK9 form (via C-terminal domain) interacts with LDLR. Interacts (via the C-terminal domain) with ANXA2 (via repeat Annexin 1); the interaction inhibits the degradation of LDLR.</text>
</comment>
<comment type="similarity">
    <text evidence="9 36">Belongs to the peptidase S8 family.</text>
</comment>
<keyword evidence="18" id="KW-0053">Apoptosis</keyword>
<proteinExistence type="inferred from homology"/>
<accession>A0A8X7X5S6</accession>
<feature type="non-terminal residue" evidence="43">
    <location>
        <position position="826"/>
    </location>
</feature>
<evidence type="ECO:0000256" key="25">
    <source>
        <dbReference type="ARBA" id="ARBA00022837"/>
    </source>
</evidence>
<keyword evidence="19" id="KW-0732">Signal</keyword>
<evidence type="ECO:0000259" key="39">
    <source>
        <dbReference type="Pfam" id="PF05922"/>
    </source>
</evidence>
<comment type="caution">
    <text evidence="43">The sequence shown here is derived from an EMBL/GenBank/DDBJ whole genome shotgun (WGS) entry which is preliminary data.</text>
</comment>
<protein>
    <recommendedName>
        <fullName evidence="11">Proprotein convertase subtilisin/kexin type 9</fullName>
    </recommendedName>
    <alternativeName>
        <fullName evidence="35">Proprotein convertase 9</fullName>
    </alternativeName>
    <alternativeName>
        <fullName evidence="34">Subtilisin/kexin-like protease PC9</fullName>
    </alternativeName>
</protein>
<feature type="region of interest" description="Disordered" evidence="37">
    <location>
        <begin position="114"/>
        <end position="142"/>
    </location>
</feature>
<evidence type="ECO:0000256" key="24">
    <source>
        <dbReference type="ARBA" id="ARBA00022825"/>
    </source>
</evidence>
<keyword evidence="15" id="KW-0597">Phosphoprotein</keyword>
<dbReference type="Pfam" id="PF18464">
    <property type="entry name" value="PCSK9_C2"/>
    <property type="match status" value="1"/>
</dbReference>
<evidence type="ECO:0000256" key="15">
    <source>
        <dbReference type="ARBA" id="ARBA00022553"/>
    </source>
</evidence>
<feature type="domain" description="Inhibitor I9" evidence="39">
    <location>
        <begin position="217"/>
        <end position="288"/>
    </location>
</feature>
<dbReference type="GO" id="GO:0005794">
    <property type="term" value="C:Golgi apparatus"/>
    <property type="evidence" value="ECO:0007669"/>
    <property type="project" value="UniProtKB-SubCell"/>
</dbReference>
<evidence type="ECO:0000256" key="8">
    <source>
        <dbReference type="ARBA" id="ARBA00004613"/>
    </source>
</evidence>
<dbReference type="FunFam" id="3.40.50.200:FF:000016">
    <property type="entry name" value="Proprotein convertase subtilisin/kexin type 9"/>
    <property type="match status" value="1"/>
</dbReference>
<evidence type="ECO:0000256" key="10">
    <source>
        <dbReference type="ARBA" id="ARBA00011841"/>
    </source>
</evidence>
<dbReference type="FunFam" id="2.60.120.690:FF:000001">
    <property type="entry name" value="Proprotein convertase subtilisin/kexin type 9"/>
    <property type="match status" value="1"/>
</dbReference>
<keyword evidence="26" id="KW-0333">Golgi apparatus</keyword>
<feature type="domain" description="Peptidase S8/S53" evidence="38">
    <location>
        <begin position="317"/>
        <end position="566"/>
    </location>
</feature>
<evidence type="ECO:0000256" key="27">
    <source>
        <dbReference type="ARBA" id="ARBA00023098"/>
    </source>
</evidence>
<organism evidence="43 44">
    <name type="scientific">Polypterus senegalus</name>
    <name type="common">Senegal bichir</name>
    <dbReference type="NCBI Taxonomy" id="55291"/>
    <lineage>
        <taxon>Eukaryota</taxon>
        <taxon>Metazoa</taxon>
        <taxon>Chordata</taxon>
        <taxon>Craniata</taxon>
        <taxon>Vertebrata</taxon>
        <taxon>Euteleostomi</taxon>
        <taxon>Actinopterygii</taxon>
        <taxon>Polypteriformes</taxon>
        <taxon>Polypteridae</taxon>
        <taxon>Polypterus</taxon>
    </lineage>
</organism>
<evidence type="ECO:0000256" key="5">
    <source>
        <dbReference type="ARBA" id="ARBA00004371"/>
    </source>
</evidence>
<evidence type="ECO:0000256" key="22">
    <source>
        <dbReference type="ARBA" id="ARBA00022813"/>
    </source>
</evidence>
<evidence type="ECO:0000256" key="7">
    <source>
        <dbReference type="ARBA" id="ARBA00004555"/>
    </source>
</evidence>
<evidence type="ECO:0000256" key="11">
    <source>
        <dbReference type="ARBA" id="ARBA00019781"/>
    </source>
</evidence>
<evidence type="ECO:0000256" key="18">
    <source>
        <dbReference type="ARBA" id="ARBA00022703"/>
    </source>
</evidence>